<dbReference type="EMBL" id="BAAAZC010000015">
    <property type="protein sequence ID" value="GAA3971498.1"/>
    <property type="molecule type" value="Genomic_DNA"/>
</dbReference>
<dbReference type="PROSITE" id="PS51257">
    <property type="entry name" value="PROKAR_LIPOPROTEIN"/>
    <property type="match status" value="1"/>
</dbReference>
<comment type="caution">
    <text evidence="2">The sequence shown here is derived from an EMBL/GenBank/DDBJ whole genome shotgun (WGS) entry which is preliminary data.</text>
</comment>
<evidence type="ECO:0000313" key="2">
    <source>
        <dbReference type="EMBL" id="GAA3971498.1"/>
    </source>
</evidence>
<feature type="signal peptide" evidence="1">
    <location>
        <begin position="1"/>
        <end position="20"/>
    </location>
</feature>
<name>A0ABP7PUK2_9SPHI</name>
<dbReference type="RefSeq" id="WP_259091657.1">
    <property type="nucleotide sequence ID" value="NZ_BAAAZC010000015.1"/>
</dbReference>
<proteinExistence type="predicted"/>
<sequence>MKHKPLLCIILLVCLGATYACKKSAVGFLSPYIHYEVNPVIIPKGRAFLSAGLNGDGTSQPFSVKVLHYYDKATGKIVDSLFSKTYPVQVFTGVINPLVDTNFALITAKLTTQKITPISVIPASGQITANFGALNVPGGEYQFDVQITNETGTRVYPKLGDFILRDTTTFDAVPAIGATSETRIMVGNESKSVVGKPPLLTITRVADTPNIITVKYMDKNGVFFNPKNGEIISRPAAGLNPNPAFLQSLQQYSRSYYYTDNACVFRYPLTPFPLTSLGNGFNIYQRIPSKFVHNDGLPDGAYSLNLRFPIRIYVPGSYLVIEQTVDATRVN</sequence>
<gene>
    <name evidence="2" type="ORF">GCM10022210_21100</name>
</gene>
<protein>
    <recommendedName>
        <fullName evidence="4">DUF5007 domain-containing protein</fullName>
    </recommendedName>
</protein>
<keyword evidence="3" id="KW-1185">Reference proteome</keyword>
<organism evidence="2 3">
    <name type="scientific">Mucilaginibacter dorajii</name>
    <dbReference type="NCBI Taxonomy" id="692994"/>
    <lineage>
        <taxon>Bacteria</taxon>
        <taxon>Pseudomonadati</taxon>
        <taxon>Bacteroidota</taxon>
        <taxon>Sphingobacteriia</taxon>
        <taxon>Sphingobacteriales</taxon>
        <taxon>Sphingobacteriaceae</taxon>
        <taxon>Mucilaginibacter</taxon>
    </lineage>
</organism>
<evidence type="ECO:0000313" key="3">
    <source>
        <dbReference type="Proteomes" id="UP001500742"/>
    </source>
</evidence>
<feature type="chain" id="PRO_5045864540" description="DUF5007 domain-containing protein" evidence="1">
    <location>
        <begin position="21"/>
        <end position="331"/>
    </location>
</feature>
<evidence type="ECO:0000256" key="1">
    <source>
        <dbReference type="SAM" id="SignalP"/>
    </source>
</evidence>
<evidence type="ECO:0008006" key="4">
    <source>
        <dbReference type="Google" id="ProtNLM"/>
    </source>
</evidence>
<accession>A0ABP7PUK2</accession>
<reference evidence="3" key="1">
    <citation type="journal article" date="2019" name="Int. J. Syst. Evol. Microbiol.">
        <title>The Global Catalogue of Microorganisms (GCM) 10K type strain sequencing project: providing services to taxonomists for standard genome sequencing and annotation.</title>
        <authorList>
            <consortium name="The Broad Institute Genomics Platform"/>
            <consortium name="The Broad Institute Genome Sequencing Center for Infectious Disease"/>
            <person name="Wu L."/>
            <person name="Ma J."/>
        </authorList>
    </citation>
    <scope>NUCLEOTIDE SEQUENCE [LARGE SCALE GENOMIC DNA]</scope>
    <source>
        <strain evidence="3">JCM 16601</strain>
    </source>
</reference>
<dbReference type="Proteomes" id="UP001500742">
    <property type="component" value="Unassembled WGS sequence"/>
</dbReference>
<keyword evidence="1" id="KW-0732">Signal</keyword>